<organism evidence="2 3">
    <name type="scientific">Mytilus galloprovincialis</name>
    <name type="common">Mediterranean mussel</name>
    <dbReference type="NCBI Taxonomy" id="29158"/>
    <lineage>
        <taxon>Eukaryota</taxon>
        <taxon>Metazoa</taxon>
        <taxon>Spiralia</taxon>
        <taxon>Lophotrochozoa</taxon>
        <taxon>Mollusca</taxon>
        <taxon>Bivalvia</taxon>
        <taxon>Autobranchia</taxon>
        <taxon>Pteriomorphia</taxon>
        <taxon>Mytilida</taxon>
        <taxon>Mytiloidea</taxon>
        <taxon>Mytilidae</taxon>
        <taxon>Mytilinae</taxon>
        <taxon>Mytilus</taxon>
    </lineage>
</organism>
<reference evidence="2" key="1">
    <citation type="submission" date="2018-11" db="EMBL/GenBank/DDBJ databases">
        <authorList>
            <person name="Alioto T."/>
            <person name="Alioto T."/>
        </authorList>
    </citation>
    <scope>NUCLEOTIDE SEQUENCE</scope>
</reference>
<keyword evidence="3" id="KW-1185">Reference proteome</keyword>
<name>A0A8B6EGF8_MYTGA</name>
<feature type="region of interest" description="Disordered" evidence="1">
    <location>
        <begin position="1"/>
        <end position="23"/>
    </location>
</feature>
<evidence type="ECO:0000313" key="3">
    <source>
        <dbReference type="Proteomes" id="UP000596742"/>
    </source>
</evidence>
<feature type="compositionally biased region" description="Polar residues" evidence="1">
    <location>
        <begin position="8"/>
        <end position="19"/>
    </location>
</feature>
<evidence type="ECO:0000313" key="2">
    <source>
        <dbReference type="EMBL" id="VDI33579.1"/>
    </source>
</evidence>
<sequence>MCPAIHINSRSWLRSSSTHEPSDPPPRVVFICFFLACAKVSEAPSSGNENVLTTGRPACYALFFIDVRVKENKNSMEEGKQAGNEPYPR</sequence>
<dbReference type="AlphaFoldDB" id="A0A8B6EGF8"/>
<gene>
    <name evidence="2" type="ORF">MGAL_10B027234</name>
</gene>
<accession>A0A8B6EGF8</accession>
<evidence type="ECO:0000256" key="1">
    <source>
        <dbReference type="SAM" id="MobiDB-lite"/>
    </source>
</evidence>
<dbReference type="Proteomes" id="UP000596742">
    <property type="component" value="Unassembled WGS sequence"/>
</dbReference>
<dbReference type="OrthoDB" id="2437458at2759"/>
<proteinExistence type="predicted"/>
<comment type="caution">
    <text evidence="2">The sequence shown here is derived from an EMBL/GenBank/DDBJ whole genome shotgun (WGS) entry which is preliminary data.</text>
</comment>
<protein>
    <submittedName>
        <fullName evidence="2">Uncharacterized protein</fullName>
    </submittedName>
</protein>
<dbReference type="EMBL" id="UYJE01005057">
    <property type="protein sequence ID" value="VDI33579.1"/>
    <property type="molecule type" value="Genomic_DNA"/>
</dbReference>